<dbReference type="KEGG" id="caa:Caka_2873"/>
<sequence length="54" mass="5866">MRFSQIIDGNPLEQLQRAPHNLRLNRPVPSKDGTLVYGSQVRTGDGAALPIGLP</sequence>
<name>D5ER42_CORAD</name>
<keyword evidence="3" id="KW-1185">Reference proteome</keyword>
<proteinExistence type="predicted"/>
<evidence type="ECO:0000313" key="3">
    <source>
        <dbReference type="Proteomes" id="UP000000925"/>
    </source>
</evidence>
<dbReference type="Proteomes" id="UP000000925">
    <property type="component" value="Chromosome"/>
</dbReference>
<organism evidence="2 3">
    <name type="scientific">Coraliomargarita akajimensis (strain DSM 45221 / IAM 15411 / JCM 23193 / KCTC 12865 / 04OKA010-24)</name>
    <dbReference type="NCBI Taxonomy" id="583355"/>
    <lineage>
        <taxon>Bacteria</taxon>
        <taxon>Pseudomonadati</taxon>
        <taxon>Verrucomicrobiota</taxon>
        <taxon>Opitutia</taxon>
        <taxon>Puniceicoccales</taxon>
        <taxon>Coraliomargaritaceae</taxon>
        <taxon>Coraliomargarita</taxon>
    </lineage>
</organism>
<dbReference type="EMBL" id="CP001998">
    <property type="protein sequence ID" value="ADE55886.1"/>
    <property type="molecule type" value="Genomic_DNA"/>
</dbReference>
<dbReference type="AlphaFoldDB" id="D5ER42"/>
<dbReference type="HOGENOM" id="CLU_3042391_0_0_0"/>
<feature type="region of interest" description="Disordered" evidence="1">
    <location>
        <begin position="1"/>
        <end position="39"/>
    </location>
</feature>
<gene>
    <name evidence="2" type="ordered locus">Caka_2873</name>
</gene>
<accession>D5ER42</accession>
<protein>
    <submittedName>
        <fullName evidence="2">Uncharacterized protein</fullName>
    </submittedName>
</protein>
<evidence type="ECO:0000256" key="1">
    <source>
        <dbReference type="SAM" id="MobiDB-lite"/>
    </source>
</evidence>
<reference evidence="2 3" key="1">
    <citation type="journal article" date="2010" name="Stand. Genomic Sci.">
        <title>Complete genome sequence of Coraliomargarita akajimensis type strain (04OKA010-24).</title>
        <authorList>
            <person name="Mavromatis K."/>
            <person name="Abt B."/>
            <person name="Brambilla E."/>
            <person name="Lapidus A."/>
            <person name="Copeland A."/>
            <person name="Deshpande S."/>
            <person name="Nolan M."/>
            <person name="Lucas S."/>
            <person name="Tice H."/>
            <person name="Cheng J.F."/>
            <person name="Han C."/>
            <person name="Detter J.C."/>
            <person name="Woyke T."/>
            <person name="Goodwin L."/>
            <person name="Pitluck S."/>
            <person name="Held B."/>
            <person name="Brettin T."/>
            <person name="Tapia R."/>
            <person name="Ivanova N."/>
            <person name="Mikhailova N."/>
            <person name="Pati A."/>
            <person name="Liolios K."/>
            <person name="Chen A."/>
            <person name="Palaniappan K."/>
            <person name="Land M."/>
            <person name="Hauser L."/>
            <person name="Chang Y.J."/>
            <person name="Jeffries C.D."/>
            <person name="Rohde M."/>
            <person name="Goker M."/>
            <person name="Bristow J."/>
            <person name="Eisen J.A."/>
            <person name="Markowitz V."/>
            <person name="Hugenholtz P."/>
            <person name="Klenk H.P."/>
            <person name="Kyrpides N.C."/>
        </authorList>
    </citation>
    <scope>NUCLEOTIDE SEQUENCE [LARGE SCALE GENOMIC DNA]</scope>
    <source>
        <strain evidence="3">DSM 45221 / IAM 15411 / JCM 23193 / KCTC 12865</strain>
    </source>
</reference>
<evidence type="ECO:0000313" key="2">
    <source>
        <dbReference type="EMBL" id="ADE55886.1"/>
    </source>
</evidence>
<dbReference type="STRING" id="583355.Caka_2873"/>